<evidence type="ECO:0000256" key="3">
    <source>
        <dbReference type="SAM" id="MobiDB-lite"/>
    </source>
</evidence>
<evidence type="ECO:0000313" key="5">
    <source>
        <dbReference type="EMBL" id="KAJ1217384.1"/>
    </source>
</evidence>
<keyword evidence="1" id="KW-0805">Transcription regulation</keyword>
<dbReference type="Proteomes" id="UP001066276">
    <property type="component" value="Chromosome 1_1"/>
</dbReference>
<accession>A0AAV7WTH5</accession>
<name>A0AAV7WTH5_PLEWA</name>
<dbReference type="InterPro" id="IPR011598">
    <property type="entry name" value="bHLH_dom"/>
</dbReference>
<evidence type="ECO:0000256" key="2">
    <source>
        <dbReference type="ARBA" id="ARBA00023163"/>
    </source>
</evidence>
<dbReference type="GO" id="GO:0046983">
    <property type="term" value="F:protein dimerization activity"/>
    <property type="evidence" value="ECO:0007669"/>
    <property type="project" value="InterPro"/>
</dbReference>
<reference evidence="5" key="1">
    <citation type="journal article" date="2022" name="bioRxiv">
        <title>Sequencing and chromosome-scale assembly of the giantPleurodeles waltlgenome.</title>
        <authorList>
            <person name="Brown T."/>
            <person name="Elewa A."/>
            <person name="Iarovenko S."/>
            <person name="Subramanian E."/>
            <person name="Araus A.J."/>
            <person name="Petzold A."/>
            <person name="Susuki M."/>
            <person name="Suzuki K.-i.T."/>
            <person name="Hayashi T."/>
            <person name="Toyoda A."/>
            <person name="Oliveira C."/>
            <person name="Osipova E."/>
            <person name="Leigh N.D."/>
            <person name="Simon A."/>
            <person name="Yun M.H."/>
        </authorList>
    </citation>
    <scope>NUCLEOTIDE SEQUENCE</scope>
    <source>
        <strain evidence="5">20211129_DDA</strain>
        <tissue evidence="5">Liver</tissue>
    </source>
</reference>
<dbReference type="Gene3D" id="4.10.280.10">
    <property type="entry name" value="Helix-loop-helix DNA-binding domain"/>
    <property type="match status" value="1"/>
</dbReference>
<comment type="caution">
    <text evidence="5">The sequence shown here is derived from an EMBL/GenBank/DDBJ whole genome shotgun (WGS) entry which is preliminary data.</text>
</comment>
<gene>
    <name evidence="5" type="ORF">NDU88_004978</name>
</gene>
<dbReference type="GO" id="GO:0070888">
    <property type="term" value="F:E-box binding"/>
    <property type="evidence" value="ECO:0007669"/>
    <property type="project" value="TreeGrafter"/>
</dbReference>
<dbReference type="GO" id="GO:0061564">
    <property type="term" value="P:axon development"/>
    <property type="evidence" value="ECO:0007669"/>
    <property type="project" value="TreeGrafter"/>
</dbReference>
<dbReference type="GO" id="GO:0005634">
    <property type="term" value="C:nucleus"/>
    <property type="evidence" value="ECO:0007669"/>
    <property type="project" value="TreeGrafter"/>
</dbReference>
<dbReference type="PROSITE" id="PS50888">
    <property type="entry name" value="BHLH"/>
    <property type="match status" value="1"/>
</dbReference>
<dbReference type="GO" id="GO:0000981">
    <property type="term" value="F:DNA-binding transcription factor activity, RNA polymerase II-specific"/>
    <property type="evidence" value="ECO:0007669"/>
    <property type="project" value="TreeGrafter"/>
</dbReference>
<evidence type="ECO:0000256" key="1">
    <source>
        <dbReference type="ARBA" id="ARBA00023015"/>
    </source>
</evidence>
<evidence type="ECO:0000259" key="4">
    <source>
        <dbReference type="PROSITE" id="PS50888"/>
    </source>
</evidence>
<dbReference type="SMART" id="SM00353">
    <property type="entry name" value="HLH"/>
    <property type="match status" value="1"/>
</dbReference>
<organism evidence="5 6">
    <name type="scientific">Pleurodeles waltl</name>
    <name type="common">Iberian ribbed newt</name>
    <dbReference type="NCBI Taxonomy" id="8319"/>
    <lineage>
        <taxon>Eukaryota</taxon>
        <taxon>Metazoa</taxon>
        <taxon>Chordata</taxon>
        <taxon>Craniata</taxon>
        <taxon>Vertebrata</taxon>
        <taxon>Euteleostomi</taxon>
        <taxon>Amphibia</taxon>
        <taxon>Batrachia</taxon>
        <taxon>Caudata</taxon>
        <taxon>Salamandroidea</taxon>
        <taxon>Salamandridae</taxon>
        <taxon>Pleurodelinae</taxon>
        <taxon>Pleurodeles</taxon>
    </lineage>
</organism>
<dbReference type="GO" id="GO:0045944">
    <property type="term" value="P:positive regulation of transcription by RNA polymerase II"/>
    <property type="evidence" value="ECO:0007669"/>
    <property type="project" value="TreeGrafter"/>
</dbReference>
<sequence length="273" mass="29476">MMRFTYTLTRLFSQGTHGSTRSTARMLMKVEYSAEDRRPDCLSYTGATCNPDISSYSLPGSIHYSPGYSPAGSCSLSGGSSSGSEEEAPRPAELDLQAQTSRRRRRAGRPPQQEGGVQRSGEVVQRVRKTRRLKANNRERNRMHNLNSALDTLRGVLPANPEAAPDTRLTKIETLRFAHNYIWALSETLRLADLQGPGAGGSLLHDMAALLERAPAQGWSCASSSPTSSCAYSPASSASDLDCWQRPQGSSPAEHTAPAFYLAAGGLLGESAR</sequence>
<evidence type="ECO:0000313" key="6">
    <source>
        <dbReference type="Proteomes" id="UP001066276"/>
    </source>
</evidence>
<keyword evidence="6" id="KW-1185">Reference proteome</keyword>
<dbReference type="PANTHER" id="PTHR19290">
    <property type="entry name" value="BASIC HELIX-LOOP-HELIX PROTEIN NEUROGENIN-RELATED"/>
    <property type="match status" value="1"/>
</dbReference>
<keyword evidence="2" id="KW-0804">Transcription</keyword>
<feature type="domain" description="BHLH" evidence="4">
    <location>
        <begin position="130"/>
        <end position="185"/>
    </location>
</feature>
<dbReference type="GO" id="GO:0007423">
    <property type="term" value="P:sensory organ development"/>
    <property type="evidence" value="ECO:0007669"/>
    <property type="project" value="TreeGrafter"/>
</dbReference>
<dbReference type="InterPro" id="IPR050359">
    <property type="entry name" value="bHLH_transcription_factors"/>
</dbReference>
<dbReference type="PANTHER" id="PTHR19290:SF171">
    <property type="entry name" value="NEUROGENIN-2"/>
    <property type="match status" value="1"/>
</dbReference>
<dbReference type="InterPro" id="IPR036638">
    <property type="entry name" value="HLH_DNA-bd_sf"/>
</dbReference>
<dbReference type="GO" id="GO:0030900">
    <property type="term" value="P:forebrain development"/>
    <property type="evidence" value="ECO:0007669"/>
    <property type="project" value="TreeGrafter"/>
</dbReference>
<dbReference type="Pfam" id="PF00010">
    <property type="entry name" value="HLH"/>
    <property type="match status" value="1"/>
</dbReference>
<protein>
    <recommendedName>
        <fullName evidence="4">BHLH domain-containing protein</fullName>
    </recommendedName>
</protein>
<dbReference type="SUPFAM" id="SSF47459">
    <property type="entry name" value="HLH, helix-loop-helix DNA-binding domain"/>
    <property type="match status" value="1"/>
</dbReference>
<dbReference type="AlphaFoldDB" id="A0AAV7WTH5"/>
<feature type="region of interest" description="Disordered" evidence="3">
    <location>
        <begin position="71"/>
        <end position="128"/>
    </location>
</feature>
<dbReference type="EMBL" id="JANPWB010000001">
    <property type="protein sequence ID" value="KAJ1217384.1"/>
    <property type="molecule type" value="Genomic_DNA"/>
</dbReference>
<feature type="compositionally biased region" description="Low complexity" evidence="3">
    <location>
        <begin position="71"/>
        <end position="83"/>
    </location>
</feature>
<proteinExistence type="predicted"/>